<sequence>MTSKQLPGQKARKIPRQARSVVTVEAIYDAAIQVLLAEGPTRLTTTRVAERAGVSVGSLYQYFPHKQSLFFALNARYLTRLAERMESVCLASQGKPYRQMCEALV</sequence>
<keyword evidence="1 2" id="KW-0238">DNA-binding</keyword>
<evidence type="ECO:0000256" key="2">
    <source>
        <dbReference type="PROSITE-ProRule" id="PRU00335"/>
    </source>
</evidence>
<dbReference type="Pfam" id="PF00440">
    <property type="entry name" value="TetR_N"/>
    <property type="match status" value="1"/>
</dbReference>
<dbReference type="PROSITE" id="PS50977">
    <property type="entry name" value="HTH_TETR_2"/>
    <property type="match status" value="1"/>
</dbReference>
<organism evidence="4">
    <name type="scientific">Acerihabitans sp. KWT182</name>
    <dbReference type="NCBI Taxonomy" id="3157919"/>
    <lineage>
        <taxon>Bacteria</taxon>
        <taxon>Pseudomonadati</taxon>
        <taxon>Pseudomonadota</taxon>
        <taxon>Gammaproteobacteria</taxon>
        <taxon>Enterobacterales</taxon>
        <taxon>Pectobacteriaceae</taxon>
        <taxon>Acerihabitans</taxon>
    </lineage>
</organism>
<dbReference type="GO" id="GO:0000976">
    <property type="term" value="F:transcription cis-regulatory region binding"/>
    <property type="evidence" value="ECO:0007669"/>
    <property type="project" value="TreeGrafter"/>
</dbReference>
<feature type="DNA-binding region" description="H-T-H motif" evidence="2">
    <location>
        <begin position="44"/>
        <end position="63"/>
    </location>
</feature>
<dbReference type="InterPro" id="IPR009057">
    <property type="entry name" value="Homeodomain-like_sf"/>
</dbReference>
<dbReference type="Gene3D" id="1.10.357.10">
    <property type="entry name" value="Tetracycline Repressor, domain 2"/>
    <property type="match status" value="1"/>
</dbReference>
<dbReference type="EMBL" id="CP157947">
    <property type="protein sequence ID" value="XBS68128.1"/>
    <property type="molecule type" value="Genomic_DNA"/>
</dbReference>
<dbReference type="InterPro" id="IPR001647">
    <property type="entry name" value="HTH_TetR"/>
</dbReference>
<evidence type="ECO:0000259" key="3">
    <source>
        <dbReference type="PROSITE" id="PS50977"/>
    </source>
</evidence>
<name>A0AAU7Q560_9GAMM</name>
<evidence type="ECO:0000256" key="1">
    <source>
        <dbReference type="ARBA" id="ARBA00023125"/>
    </source>
</evidence>
<dbReference type="SUPFAM" id="SSF46689">
    <property type="entry name" value="Homeodomain-like"/>
    <property type="match status" value="1"/>
</dbReference>
<dbReference type="PANTHER" id="PTHR30055:SF201">
    <property type="entry name" value="TRANSCRIPTIONAL REGULATORY PROTEIN"/>
    <property type="match status" value="1"/>
</dbReference>
<reference evidence="4" key="1">
    <citation type="submission" date="2024-06" db="EMBL/GenBank/DDBJ databases">
        <authorList>
            <person name="Coelho C."/>
            <person name="Bento M."/>
            <person name="Garcia E."/>
            <person name="Camelo A."/>
            <person name="Brandao I."/>
            <person name="Espirito Santo C."/>
            <person name="Trovao J."/>
            <person name="Verissimo A."/>
            <person name="Costa J."/>
            <person name="Tiago I."/>
        </authorList>
    </citation>
    <scope>NUCLEOTIDE SEQUENCE</scope>
    <source>
        <strain evidence="4">KWT182</strain>
    </source>
</reference>
<feature type="domain" description="HTH tetR-type" evidence="3">
    <location>
        <begin position="21"/>
        <end position="81"/>
    </location>
</feature>
<protein>
    <submittedName>
        <fullName evidence="4">TetR/AcrR family transcriptional regulator</fullName>
    </submittedName>
</protein>
<dbReference type="PANTHER" id="PTHR30055">
    <property type="entry name" value="HTH-TYPE TRANSCRIPTIONAL REGULATOR RUTR"/>
    <property type="match status" value="1"/>
</dbReference>
<dbReference type="AlphaFoldDB" id="A0AAU7Q560"/>
<gene>
    <name evidence="4" type="ORF">ABK905_14830</name>
</gene>
<accession>A0AAU7Q560</accession>
<evidence type="ECO:0000313" key="4">
    <source>
        <dbReference type="EMBL" id="XBS68128.1"/>
    </source>
</evidence>
<dbReference type="PRINTS" id="PR00455">
    <property type="entry name" value="HTHTETR"/>
</dbReference>
<dbReference type="GO" id="GO:0003700">
    <property type="term" value="F:DNA-binding transcription factor activity"/>
    <property type="evidence" value="ECO:0007669"/>
    <property type="project" value="TreeGrafter"/>
</dbReference>
<dbReference type="InterPro" id="IPR050109">
    <property type="entry name" value="HTH-type_TetR-like_transc_reg"/>
</dbReference>
<proteinExistence type="predicted"/>